<comment type="caution">
    <text evidence="1">The sequence shown here is derived from an EMBL/GenBank/DDBJ whole genome shotgun (WGS) entry which is preliminary data.</text>
</comment>
<dbReference type="EMBL" id="JACHIJ010000002">
    <property type="protein sequence ID" value="MBB5051154.1"/>
    <property type="molecule type" value="Genomic_DNA"/>
</dbReference>
<organism evidence="1 2">
    <name type="scientific">Afipia massiliensis</name>
    <dbReference type="NCBI Taxonomy" id="211460"/>
    <lineage>
        <taxon>Bacteria</taxon>
        <taxon>Pseudomonadati</taxon>
        <taxon>Pseudomonadota</taxon>
        <taxon>Alphaproteobacteria</taxon>
        <taxon>Hyphomicrobiales</taxon>
        <taxon>Nitrobacteraceae</taxon>
        <taxon>Afipia</taxon>
    </lineage>
</organism>
<sequence length="85" mass="9489">MKGRKNLGLPKPWEHPAVVGKHVVSMTRDYEGGATISVATCQCGWCSRVEVGPGWGHKEQDDAVFFHWRDVIDEDVAAKRKRKAA</sequence>
<gene>
    <name evidence="1" type="ORF">HNQ36_001108</name>
</gene>
<proteinExistence type="predicted"/>
<reference evidence="1 2" key="1">
    <citation type="submission" date="2020-08" db="EMBL/GenBank/DDBJ databases">
        <title>Genomic Encyclopedia of Type Strains, Phase IV (KMG-IV): sequencing the most valuable type-strain genomes for metagenomic binning, comparative biology and taxonomic classification.</title>
        <authorList>
            <person name="Goeker M."/>
        </authorList>
    </citation>
    <scope>NUCLEOTIDE SEQUENCE [LARGE SCALE GENOMIC DNA]</scope>
    <source>
        <strain evidence="1 2">DSM 17498</strain>
    </source>
</reference>
<dbReference type="Proteomes" id="UP000521227">
    <property type="component" value="Unassembled WGS sequence"/>
</dbReference>
<protein>
    <submittedName>
        <fullName evidence="1">Uncharacterized protein</fullName>
    </submittedName>
</protein>
<dbReference type="AlphaFoldDB" id="A0A840MXL0"/>
<name>A0A840MXL0_9BRAD</name>
<evidence type="ECO:0000313" key="1">
    <source>
        <dbReference type="EMBL" id="MBB5051154.1"/>
    </source>
</evidence>
<dbReference type="RefSeq" id="WP_184082940.1">
    <property type="nucleotide sequence ID" value="NZ_JACHIJ010000002.1"/>
</dbReference>
<accession>A0A840MXL0</accession>
<evidence type="ECO:0000313" key="2">
    <source>
        <dbReference type="Proteomes" id="UP000521227"/>
    </source>
</evidence>